<dbReference type="InterPro" id="IPR050189">
    <property type="entry name" value="MFS_Efflux_Transporters"/>
</dbReference>
<dbReference type="RefSeq" id="WP_085400576.1">
    <property type="nucleotide sequence ID" value="NZ_NAFL01000241.1"/>
</dbReference>
<feature type="transmembrane region" description="Helical" evidence="6">
    <location>
        <begin position="73"/>
        <end position="92"/>
    </location>
</feature>
<dbReference type="InterPro" id="IPR036259">
    <property type="entry name" value="MFS_trans_sf"/>
</dbReference>
<name>A0A1Y2JRZ9_BRAJP</name>
<keyword evidence="2" id="KW-1003">Cell membrane</keyword>
<evidence type="ECO:0000256" key="6">
    <source>
        <dbReference type="SAM" id="Phobius"/>
    </source>
</evidence>
<dbReference type="Gene3D" id="1.20.1250.20">
    <property type="entry name" value="MFS general substrate transporter like domains"/>
    <property type="match status" value="1"/>
</dbReference>
<feature type="transmembrane region" description="Helical" evidence="6">
    <location>
        <begin position="239"/>
        <end position="258"/>
    </location>
</feature>
<accession>A0A1Y2JRZ9</accession>
<evidence type="ECO:0000256" key="4">
    <source>
        <dbReference type="ARBA" id="ARBA00022989"/>
    </source>
</evidence>
<dbReference type="InterPro" id="IPR011701">
    <property type="entry name" value="MFS"/>
</dbReference>
<dbReference type="AlphaFoldDB" id="A0A1Y2JRZ9"/>
<evidence type="ECO:0000256" key="3">
    <source>
        <dbReference type="ARBA" id="ARBA00022692"/>
    </source>
</evidence>
<feature type="transmembrane region" description="Helical" evidence="6">
    <location>
        <begin position="157"/>
        <end position="179"/>
    </location>
</feature>
<dbReference type="PANTHER" id="PTHR43124">
    <property type="entry name" value="PURINE EFFLUX PUMP PBUE"/>
    <property type="match status" value="1"/>
</dbReference>
<comment type="subcellular location">
    <subcellularLocation>
        <location evidence="1">Cell membrane</location>
        <topology evidence="1">Multi-pass membrane protein</topology>
    </subcellularLocation>
</comment>
<evidence type="ECO:0000259" key="7">
    <source>
        <dbReference type="PROSITE" id="PS50850"/>
    </source>
</evidence>
<evidence type="ECO:0000313" key="9">
    <source>
        <dbReference type="Proteomes" id="UP000193335"/>
    </source>
</evidence>
<feature type="transmembrane region" description="Helical" evidence="6">
    <location>
        <begin position="361"/>
        <end position="379"/>
    </location>
</feature>
<dbReference type="SUPFAM" id="SSF103473">
    <property type="entry name" value="MFS general substrate transporter"/>
    <property type="match status" value="1"/>
</dbReference>
<dbReference type="PROSITE" id="PS50850">
    <property type="entry name" value="MFS"/>
    <property type="match status" value="1"/>
</dbReference>
<dbReference type="Proteomes" id="UP000193335">
    <property type="component" value="Unassembled WGS sequence"/>
</dbReference>
<evidence type="ECO:0000256" key="5">
    <source>
        <dbReference type="ARBA" id="ARBA00023136"/>
    </source>
</evidence>
<feature type="transmembrane region" description="Helical" evidence="6">
    <location>
        <begin position="327"/>
        <end position="355"/>
    </location>
</feature>
<feature type="domain" description="Major facilitator superfamily (MFS) profile" evidence="7">
    <location>
        <begin position="7"/>
        <end position="388"/>
    </location>
</feature>
<dbReference type="GO" id="GO:0022857">
    <property type="term" value="F:transmembrane transporter activity"/>
    <property type="evidence" value="ECO:0007669"/>
    <property type="project" value="InterPro"/>
</dbReference>
<gene>
    <name evidence="8" type="ORF">BSZ19_15675</name>
</gene>
<proteinExistence type="predicted"/>
<dbReference type="PANTHER" id="PTHR43124:SF10">
    <property type="entry name" value="PURINE EFFLUX PUMP PBUE"/>
    <property type="match status" value="1"/>
</dbReference>
<dbReference type="GO" id="GO:0005886">
    <property type="term" value="C:plasma membrane"/>
    <property type="evidence" value="ECO:0007669"/>
    <property type="project" value="UniProtKB-SubCell"/>
</dbReference>
<organism evidence="8 9">
    <name type="scientific">Bradyrhizobium japonicum</name>
    <dbReference type="NCBI Taxonomy" id="375"/>
    <lineage>
        <taxon>Bacteria</taxon>
        <taxon>Pseudomonadati</taxon>
        <taxon>Pseudomonadota</taxon>
        <taxon>Alphaproteobacteria</taxon>
        <taxon>Hyphomicrobiales</taxon>
        <taxon>Nitrobacteraceae</taxon>
        <taxon>Bradyrhizobium</taxon>
    </lineage>
</organism>
<dbReference type="InterPro" id="IPR020846">
    <property type="entry name" value="MFS_dom"/>
</dbReference>
<feature type="transmembrane region" description="Helical" evidence="6">
    <location>
        <begin position="270"/>
        <end position="289"/>
    </location>
</feature>
<dbReference type="CDD" id="cd17324">
    <property type="entry name" value="MFS_NepI_like"/>
    <property type="match status" value="1"/>
</dbReference>
<keyword evidence="4 6" id="KW-1133">Transmembrane helix</keyword>
<sequence>MPGSLNSLLWLTLGAFAIGTEGFMIAGLLPRLARDLDVTLPATGHLVTAFSLAYAIGAPTIAMLTAGLERRRLLAIAMAGFSIANLLAALAPSYAELLIARLLLALSAASFMPAAGGYAAALGGPERRGRALSMVTNGLTLAIIAGVPLGVLVGESFGWRATFLSVAGLATLSLLGTLVGMPSQPPVSTAGLGGRWALAKRPDMMAILATSVLTVSATFTLYTYLGVFLADVAGIRPQGLALVLFGFGVASAAGTRLGGTAADHWGADNAVIVGGGLTAYPVLSLGAALEPARAMLVILPAIPLWGLASWGLMTAQQARLVALSPALAAVSLSLNSSAIYLGSATGAAIGALVIAHGGVDWLGWVAAAFGVAALLSVLASGRASPPRG</sequence>
<comment type="caution">
    <text evidence="8">The sequence shown here is derived from an EMBL/GenBank/DDBJ whole genome shotgun (WGS) entry which is preliminary data.</text>
</comment>
<feature type="transmembrane region" description="Helical" evidence="6">
    <location>
        <begin position="46"/>
        <end position="66"/>
    </location>
</feature>
<evidence type="ECO:0000256" key="2">
    <source>
        <dbReference type="ARBA" id="ARBA00022475"/>
    </source>
</evidence>
<evidence type="ECO:0000313" key="8">
    <source>
        <dbReference type="EMBL" id="OSJ33485.1"/>
    </source>
</evidence>
<evidence type="ECO:0000256" key="1">
    <source>
        <dbReference type="ARBA" id="ARBA00004651"/>
    </source>
</evidence>
<keyword evidence="3 6" id="KW-0812">Transmembrane</keyword>
<dbReference type="EMBL" id="NAFL01000241">
    <property type="protein sequence ID" value="OSJ33485.1"/>
    <property type="molecule type" value="Genomic_DNA"/>
</dbReference>
<dbReference type="Pfam" id="PF07690">
    <property type="entry name" value="MFS_1"/>
    <property type="match status" value="1"/>
</dbReference>
<reference evidence="8 9" key="1">
    <citation type="submission" date="2017-03" db="EMBL/GenBank/DDBJ databases">
        <title>Whole genome sequences of fourteen strains of Bradyrhizobium canariense and one strain of Bradyrhizobium japonicum isolated from Lupinus (Papilionoideae: Genisteae) species in Algeria.</title>
        <authorList>
            <person name="Crovadore J."/>
            <person name="Chekireb D."/>
            <person name="Brachmann A."/>
            <person name="Chablais R."/>
            <person name="Cochard B."/>
            <person name="Lefort F."/>
        </authorList>
    </citation>
    <scope>NUCLEOTIDE SEQUENCE [LARGE SCALE GENOMIC DNA]</scope>
    <source>
        <strain evidence="8 9">UBMA197</strain>
    </source>
</reference>
<feature type="transmembrane region" description="Helical" evidence="6">
    <location>
        <begin position="205"/>
        <end position="227"/>
    </location>
</feature>
<feature type="transmembrane region" description="Helical" evidence="6">
    <location>
        <begin position="98"/>
        <end position="119"/>
    </location>
</feature>
<feature type="transmembrane region" description="Helical" evidence="6">
    <location>
        <begin position="131"/>
        <end position="151"/>
    </location>
</feature>
<keyword evidence="5 6" id="KW-0472">Membrane</keyword>
<feature type="transmembrane region" description="Helical" evidence="6">
    <location>
        <begin position="295"/>
        <end position="315"/>
    </location>
</feature>
<protein>
    <submittedName>
        <fullName evidence="8">MFS transporter</fullName>
    </submittedName>
</protein>